<accession>A0ABP0Q937</accession>
<comment type="caution">
    <text evidence="1">The sequence shown here is derived from an EMBL/GenBank/DDBJ whole genome shotgun (WGS) entry which is preliminary data.</text>
</comment>
<evidence type="ECO:0000313" key="2">
    <source>
        <dbReference type="Proteomes" id="UP001642464"/>
    </source>
</evidence>
<organism evidence="1 2">
    <name type="scientific">Durusdinium trenchii</name>
    <dbReference type="NCBI Taxonomy" id="1381693"/>
    <lineage>
        <taxon>Eukaryota</taxon>
        <taxon>Sar</taxon>
        <taxon>Alveolata</taxon>
        <taxon>Dinophyceae</taxon>
        <taxon>Suessiales</taxon>
        <taxon>Symbiodiniaceae</taxon>
        <taxon>Durusdinium</taxon>
    </lineage>
</organism>
<sequence length="447" mass="50853">MHSRGHCEPWLAKRLVISAVAVAIPGLFLLSAALVVRQTEVRRIPTALQEPPRKLGLPWNPPLLDAKGIAQVESGINFSMDCNASCREKTFQCRELEVPRCAGMDCNCSKDFLLPGESAALPALPRHRHGRFAIILAGMTRSFVSKLMNEYWRLFLARFNRDLVLFAVLTTISKQKVSLTGLPQRKDQVWSQFTIDELRECLENLNVTWDAVFVEGSCTWQVARGHIQNPTLREMLAVEAKLPGEGGQNNQFRAQVIAFDRLLRYEWLTGHRFQHILVLRPDFAPYLGHEDPAVVVTSVNNSVFFYNDLITICARKFATSVFTLPATIRSFHTARDKDAWQSLTWKLRNRSKTHFALMVPHAHLAFHGVPICGGFLQAIPDIPCTQSNFEVHTTLGFVRDLWRVQGPQRVCVDRFRGAPLNFIKDYFRRLGMNESLFQNLSLCHEDM</sequence>
<protein>
    <submittedName>
        <fullName evidence="1">Uncharacterized protein</fullName>
    </submittedName>
</protein>
<evidence type="ECO:0000313" key="1">
    <source>
        <dbReference type="EMBL" id="CAK9084543.1"/>
    </source>
</evidence>
<dbReference type="Proteomes" id="UP001642464">
    <property type="component" value="Unassembled WGS sequence"/>
</dbReference>
<gene>
    <name evidence="1" type="ORF">SCF082_LOCUS40103</name>
</gene>
<keyword evidence="2" id="KW-1185">Reference proteome</keyword>
<proteinExistence type="predicted"/>
<name>A0ABP0Q937_9DINO</name>
<dbReference type="EMBL" id="CAXAMM010039185">
    <property type="protein sequence ID" value="CAK9084543.1"/>
    <property type="molecule type" value="Genomic_DNA"/>
</dbReference>
<reference evidence="1 2" key="1">
    <citation type="submission" date="2024-02" db="EMBL/GenBank/DDBJ databases">
        <authorList>
            <person name="Chen Y."/>
            <person name="Shah S."/>
            <person name="Dougan E. K."/>
            <person name="Thang M."/>
            <person name="Chan C."/>
        </authorList>
    </citation>
    <scope>NUCLEOTIDE SEQUENCE [LARGE SCALE GENOMIC DNA]</scope>
</reference>